<evidence type="ECO:0000313" key="1">
    <source>
        <dbReference type="EMBL" id="KAK1122611.1"/>
    </source>
</evidence>
<evidence type="ECO:0000313" key="2">
    <source>
        <dbReference type="Proteomes" id="UP001177670"/>
    </source>
</evidence>
<dbReference type="EMBL" id="JAHYIQ010000022">
    <property type="protein sequence ID" value="KAK1122611.1"/>
    <property type="molecule type" value="Genomic_DNA"/>
</dbReference>
<reference evidence="1" key="1">
    <citation type="submission" date="2021-10" db="EMBL/GenBank/DDBJ databases">
        <title>Melipona bicolor Genome sequencing and assembly.</title>
        <authorList>
            <person name="Araujo N.S."/>
            <person name="Arias M.C."/>
        </authorList>
    </citation>
    <scope>NUCLEOTIDE SEQUENCE</scope>
    <source>
        <strain evidence="1">USP_2M_L1-L4_2017</strain>
        <tissue evidence="1">Whole body</tissue>
    </source>
</reference>
<accession>A0AA40FPD3</accession>
<name>A0AA40FPD3_9HYME</name>
<sequence length="67" mass="7285">MLASPMTEMISISRRIPVALAARDCEFIAGLNWISERRQPSRRCGKQLLAASGHWCSSSSSSSSSSQ</sequence>
<comment type="caution">
    <text evidence="1">The sequence shown here is derived from an EMBL/GenBank/DDBJ whole genome shotgun (WGS) entry which is preliminary data.</text>
</comment>
<proteinExistence type="predicted"/>
<gene>
    <name evidence="1" type="ORF">K0M31_009055</name>
</gene>
<keyword evidence="2" id="KW-1185">Reference proteome</keyword>
<protein>
    <submittedName>
        <fullName evidence="1">Uncharacterized protein</fullName>
    </submittedName>
</protein>
<dbReference type="AlphaFoldDB" id="A0AA40FPD3"/>
<organism evidence="1 2">
    <name type="scientific">Melipona bicolor</name>
    <dbReference type="NCBI Taxonomy" id="60889"/>
    <lineage>
        <taxon>Eukaryota</taxon>
        <taxon>Metazoa</taxon>
        <taxon>Ecdysozoa</taxon>
        <taxon>Arthropoda</taxon>
        <taxon>Hexapoda</taxon>
        <taxon>Insecta</taxon>
        <taxon>Pterygota</taxon>
        <taxon>Neoptera</taxon>
        <taxon>Endopterygota</taxon>
        <taxon>Hymenoptera</taxon>
        <taxon>Apocrita</taxon>
        <taxon>Aculeata</taxon>
        <taxon>Apoidea</taxon>
        <taxon>Anthophila</taxon>
        <taxon>Apidae</taxon>
        <taxon>Melipona</taxon>
    </lineage>
</organism>
<dbReference type="Proteomes" id="UP001177670">
    <property type="component" value="Unassembled WGS sequence"/>
</dbReference>